<accession>A0A975EZ43</accession>
<keyword evidence="1 2" id="KW-0560">Oxidoreductase</keyword>
<dbReference type="Proteomes" id="UP000671995">
    <property type="component" value="Chromosome"/>
</dbReference>
<dbReference type="PANTHER" id="PTHR11091">
    <property type="entry name" value="OXIDOREDUCTASE-RELATED"/>
    <property type="match status" value="1"/>
</dbReference>
<evidence type="ECO:0000313" key="2">
    <source>
        <dbReference type="EMBL" id="QTQ11468.1"/>
    </source>
</evidence>
<evidence type="ECO:0000313" key="3">
    <source>
        <dbReference type="Proteomes" id="UP000671995"/>
    </source>
</evidence>
<reference evidence="2" key="1">
    <citation type="submission" date="2020-05" db="EMBL/GenBank/DDBJ databases">
        <authorList>
            <person name="Zeng H."/>
            <person name="Chan Y.K."/>
            <person name="Watt R.M."/>
        </authorList>
    </citation>
    <scope>NUCLEOTIDE SEQUENCE</scope>
    <source>
        <strain evidence="2">ATCC 700773</strain>
    </source>
</reference>
<dbReference type="InterPro" id="IPR043144">
    <property type="entry name" value="Mal/L-sulf/L-lact_DH-like_ah"/>
</dbReference>
<organism evidence="2 3">
    <name type="scientific">Treponema parvum</name>
    <dbReference type="NCBI Taxonomy" id="138851"/>
    <lineage>
        <taxon>Bacteria</taxon>
        <taxon>Pseudomonadati</taxon>
        <taxon>Spirochaetota</taxon>
        <taxon>Spirochaetia</taxon>
        <taxon>Spirochaetales</taxon>
        <taxon>Treponemataceae</taxon>
        <taxon>Treponema</taxon>
    </lineage>
</organism>
<protein>
    <submittedName>
        <fullName evidence="2">3-dehydro-L-gulonate 2-dehydrogenase</fullName>
        <ecNumber evidence="2">1.1.1.130</ecNumber>
    </submittedName>
</protein>
<evidence type="ECO:0000256" key="1">
    <source>
        <dbReference type="ARBA" id="ARBA00023002"/>
    </source>
</evidence>
<dbReference type="NCBIfam" id="NF009750">
    <property type="entry name" value="PRK13260.1"/>
    <property type="match status" value="1"/>
</dbReference>
<dbReference type="PANTHER" id="PTHR11091:SF3">
    <property type="entry name" value="2,3-DIKETO-L-GULONATE REDUCTASE"/>
    <property type="match status" value="1"/>
</dbReference>
<dbReference type="EMBL" id="CP054257">
    <property type="protein sequence ID" value="QTQ11468.1"/>
    <property type="molecule type" value="Genomic_DNA"/>
</dbReference>
<gene>
    <name evidence="2" type="primary">yiaK</name>
    <name evidence="2" type="ORF">HRI96_04190</name>
</gene>
<sequence length="349" mass="37628">MSKRVPFDTLKKTIKQAFLNAGLTEEQAEICSTIHSESSADGVESHGLNRVPRFVEYINKGWVNLKGSPQLLGGKGAVENYDGQLGIGIMNALFCSDRAVELAKTHGIGCVALKNTTHWMRGGTYAWRIAEKGFVGFSWINTESCMPLWGSDEVGVGNNPFCIAIPRKKGPVILDMAMSQYAYGKLGVYRLAGKQLPFPGGYDKDGNLTTDPGAIEQSMLALPIGYWKGSGLSLALDLAAAVMANGRSGIDMDAENGGSCYGCCQIFIAYDPYLFGEEKEIQAMMDRRVAAVNASHPVKGGDRVCYPGERTLAVRARSMKEGVAVDEKVWAYVEGIARGNTDAKDIASS</sequence>
<dbReference type="InterPro" id="IPR036111">
    <property type="entry name" value="Mal/L-sulfo/L-lacto_DH-like_sf"/>
</dbReference>
<dbReference type="RefSeq" id="WP_210118264.1">
    <property type="nucleotide sequence ID" value="NZ_CP054257.1"/>
</dbReference>
<dbReference type="AlphaFoldDB" id="A0A975EZ43"/>
<dbReference type="SUPFAM" id="SSF89733">
    <property type="entry name" value="L-sulfolactate dehydrogenase-like"/>
    <property type="match status" value="1"/>
</dbReference>
<proteinExistence type="predicted"/>
<dbReference type="InterPro" id="IPR043143">
    <property type="entry name" value="Mal/L-sulf/L-lact_DH-like_NADP"/>
</dbReference>
<dbReference type="Pfam" id="PF02615">
    <property type="entry name" value="Ldh_2"/>
    <property type="match status" value="1"/>
</dbReference>
<reference evidence="2" key="2">
    <citation type="journal article" date="2021" name="Microbiol. Resour. Announc.">
        <title>Complete Genome Sequences of Three Human Oral Treponema parvum Isolates.</title>
        <authorList>
            <person name="Zeng H."/>
            <person name="Watt R.M."/>
        </authorList>
    </citation>
    <scope>NUCLEOTIDE SEQUENCE</scope>
    <source>
        <strain evidence="2">ATCC 700773</strain>
    </source>
</reference>
<dbReference type="Gene3D" id="3.30.1370.60">
    <property type="entry name" value="Hypothetical oxidoreductase yiak, domain 2"/>
    <property type="match status" value="1"/>
</dbReference>
<dbReference type="GO" id="GO:0047559">
    <property type="term" value="F:3-dehydro-L-gulonate 2-dehydrogenase activity"/>
    <property type="evidence" value="ECO:0007669"/>
    <property type="project" value="UniProtKB-EC"/>
</dbReference>
<dbReference type="InterPro" id="IPR003767">
    <property type="entry name" value="Malate/L-lactate_DH-like"/>
</dbReference>
<name>A0A975EZ43_9SPIR</name>
<dbReference type="Gene3D" id="1.10.1530.10">
    <property type="match status" value="1"/>
</dbReference>
<dbReference type="EC" id="1.1.1.130" evidence="2"/>